<dbReference type="OrthoDB" id="27198at2759"/>
<keyword evidence="4" id="KW-1185">Reference proteome</keyword>
<dbReference type="InterPro" id="IPR042460">
    <property type="entry name" value="DCN1-like_PONY"/>
</dbReference>
<dbReference type="GO" id="GO:0097602">
    <property type="term" value="F:cullin family protein binding"/>
    <property type="evidence" value="ECO:0007669"/>
    <property type="project" value="TreeGrafter"/>
</dbReference>
<dbReference type="AlphaFoldDB" id="A0A2J6S6E2"/>
<dbReference type="EMBL" id="KZ613939">
    <property type="protein sequence ID" value="PMD46341.1"/>
    <property type="molecule type" value="Genomic_DNA"/>
</dbReference>
<dbReference type="PROSITE" id="PS51229">
    <property type="entry name" value="DCUN1"/>
    <property type="match status" value="1"/>
</dbReference>
<comment type="function">
    <text evidence="1">Neddylation of cullins play an essential role in the regulation of SCF-type complexes activity.</text>
</comment>
<dbReference type="GO" id="GO:0000151">
    <property type="term" value="C:ubiquitin ligase complex"/>
    <property type="evidence" value="ECO:0007669"/>
    <property type="project" value="TreeGrafter"/>
</dbReference>
<dbReference type="Proteomes" id="UP000235786">
    <property type="component" value="Unassembled WGS sequence"/>
</dbReference>
<evidence type="ECO:0000313" key="3">
    <source>
        <dbReference type="EMBL" id="PMD46341.1"/>
    </source>
</evidence>
<dbReference type="InterPro" id="IPR014764">
    <property type="entry name" value="DCN-prot"/>
</dbReference>
<feature type="domain" description="DCUN1" evidence="2">
    <location>
        <begin position="1"/>
        <end position="184"/>
    </location>
</feature>
<sequence length="197" mass="22710">DKTSVNGTMRYFQDLGLNLENAEIFVPLEIVQAPQLAELSKDSFIEGWKTVGADTIPKQKAYVASQLKQLSVDMALFKRVYRHAFVCSKEPNQKALPLENALVYWEMLFTSPGKPWVTGSGSTTNWTNLWIEFLKKKWTKTVNKDMWNQTFEFFQKTMQDDTLSFWSEDGAWPGVIDDFVAYVKQKRGELPDTMETD</sequence>
<dbReference type="Gene3D" id="1.10.238.200">
    <property type="entry name" value="Cullin, PONY binding domain"/>
    <property type="match status" value="1"/>
</dbReference>
<evidence type="ECO:0000256" key="1">
    <source>
        <dbReference type="RuleBase" id="RU410713"/>
    </source>
</evidence>
<dbReference type="GO" id="GO:0032182">
    <property type="term" value="F:ubiquitin-like protein binding"/>
    <property type="evidence" value="ECO:0007669"/>
    <property type="project" value="TreeGrafter"/>
</dbReference>
<reference evidence="3 4" key="1">
    <citation type="submission" date="2016-04" db="EMBL/GenBank/DDBJ databases">
        <title>A degradative enzymes factory behind the ericoid mycorrhizal symbiosis.</title>
        <authorList>
            <consortium name="DOE Joint Genome Institute"/>
            <person name="Martino E."/>
            <person name="Morin E."/>
            <person name="Grelet G."/>
            <person name="Kuo A."/>
            <person name="Kohler A."/>
            <person name="Daghino S."/>
            <person name="Barry K."/>
            <person name="Choi C."/>
            <person name="Cichocki N."/>
            <person name="Clum A."/>
            <person name="Copeland A."/>
            <person name="Hainaut M."/>
            <person name="Haridas S."/>
            <person name="Labutti K."/>
            <person name="Lindquist E."/>
            <person name="Lipzen A."/>
            <person name="Khouja H.-R."/>
            <person name="Murat C."/>
            <person name="Ohm R."/>
            <person name="Olson A."/>
            <person name="Spatafora J."/>
            <person name="Veneault-Fourrey C."/>
            <person name="Henrissat B."/>
            <person name="Grigoriev I."/>
            <person name="Martin F."/>
            <person name="Perotto S."/>
        </authorList>
    </citation>
    <scope>NUCLEOTIDE SEQUENCE [LARGE SCALE GENOMIC DNA]</scope>
    <source>
        <strain evidence="3 4">F</strain>
    </source>
</reference>
<dbReference type="PANTHER" id="PTHR12281:SF31">
    <property type="entry name" value="DCN1-LIKE PROTEIN 3"/>
    <property type="match status" value="1"/>
</dbReference>
<dbReference type="Pfam" id="PF03556">
    <property type="entry name" value="Cullin_binding"/>
    <property type="match status" value="1"/>
</dbReference>
<evidence type="ECO:0000313" key="4">
    <source>
        <dbReference type="Proteomes" id="UP000235786"/>
    </source>
</evidence>
<gene>
    <name evidence="3" type="ORF">L207DRAFT_417945</name>
</gene>
<protein>
    <recommendedName>
        <fullName evidence="1">Defective in cullin neddylation protein</fullName>
    </recommendedName>
</protein>
<evidence type="ECO:0000259" key="2">
    <source>
        <dbReference type="PROSITE" id="PS51229"/>
    </source>
</evidence>
<proteinExistence type="predicted"/>
<accession>A0A2J6S6E2</accession>
<name>A0A2J6S6E2_HYAVF</name>
<dbReference type="PANTHER" id="PTHR12281">
    <property type="entry name" value="RP42 RELATED"/>
    <property type="match status" value="1"/>
</dbReference>
<dbReference type="GO" id="GO:0031624">
    <property type="term" value="F:ubiquitin conjugating enzyme binding"/>
    <property type="evidence" value="ECO:0007669"/>
    <property type="project" value="TreeGrafter"/>
</dbReference>
<dbReference type="InterPro" id="IPR005176">
    <property type="entry name" value="PONY_dom"/>
</dbReference>
<dbReference type="Gene3D" id="1.10.238.10">
    <property type="entry name" value="EF-hand"/>
    <property type="match status" value="1"/>
</dbReference>
<dbReference type="GO" id="GO:0045116">
    <property type="term" value="P:protein neddylation"/>
    <property type="evidence" value="ECO:0007669"/>
    <property type="project" value="TreeGrafter"/>
</dbReference>
<organism evidence="3 4">
    <name type="scientific">Hyaloscypha variabilis (strain UAMH 11265 / GT02V1 / F)</name>
    <name type="common">Meliniomyces variabilis</name>
    <dbReference type="NCBI Taxonomy" id="1149755"/>
    <lineage>
        <taxon>Eukaryota</taxon>
        <taxon>Fungi</taxon>
        <taxon>Dikarya</taxon>
        <taxon>Ascomycota</taxon>
        <taxon>Pezizomycotina</taxon>
        <taxon>Leotiomycetes</taxon>
        <taxon>Helotiales</taxon>
        <taxon>Hyaloscyphaceae</taxon>
        <taxon>Hyaloscypha</taxon>
        <taxon>Hyaloscypha variabilis</taxon>
    </lineage>
</organism>
<dbReference type="STRING" id="1149755.A0A2J6S6E2"/>
<feature type="non-terminal residue" evidence="3">
    <location>
        <position position="1"/>
    </location>
</feature>